<sequence length="120" mass="12387">WIKIGDGASTEPGQGGFLSYWNGNRDAVWIKGGALQFGAGAANLPAASNSGFVRVFAADGGGVAIKANGEIWRSNVDAPAWIKIGDGASTEPGQGGFLSYWNGNRDAVWIKTSLTCALPS</sequence>
<dbReference type="RefSeq" id="WP_208381702.1">
    <property type="nucleotide sequence ID" value="NZ_JAAOZD010000018.1"/>
</dbReference>
<dbReference type="EMBL" id="JAAOZD010000018">
    <property type="protein sequence ID" value="NIJ03479.1"/>
    <property type="molecule type" value="Genomic_DNA"/>
</dbReference>
<gene>
    <name evidence="1" type="ORF">FHR86_003840</name>
</gene>
<protein>
    <submittedName>
        <fullName evidence="1">Uncharacterized protein</fullName>
    </submittedName>
</protein>
<accession>A0ABX0TLL4</accession>
<name>A0ABX0TLL4_9MICC</name>
<keyword evidence="2" id="KW-1185">Reference proteome</keyword>
<feature type="non-terminal residue" evidence="1">
    <location>
        <position position="1"/>
    </location>
</feature>
<dbReference type="Proteomes" id="UP000802392">
    <property type="component" value="Unassembled WGS sequence"/>
</dbReference>
<evidence type="ECO:0000313" key="2">
    <source>
        <dbReference type="Proteomes" id="UP000802392"/>
    </source>
</evidence>
<reference evidence="1 2" key="1">
    <citation type="submission" date="2020-03" db="EMBL/GenBank/DDBJ databases">
        <title>Genomic Encyclopedia of Type Strains, Phase III (KMG-III): the genomes of soil and plant-associated and newly described type strains.</title>
        <authorList>
            <person name="Whitman W."/>
        </authorList>
    </citation>
    <scope>NUCLEOTIDE SEQUENCE [LARGE SCALE GENOMIC DNA]</scope>
    <source>
        <strain evidence="1 2">CECT 4207</strain>
    </source>
</reference>
<organism evidence="1 2">
    <name type="scientific">Paenarthrobacter ilicis</name>
    <dbReference type="NCBI Taxonomy" id="43665"/>
    <lineage>
        <taxon>Bacteria</taxon>
        <taxon>Bacillati</taxon>
        <taxon>Actinomycetota</taxon>
        <taxon>Actinomycetes</taxon>
        <taxon>Micrococcales</taxon>
        <taxon>Micrococcaceae</taxon>
        <taxon>Paenarthrobacter</taxon>
    </lineage>
</organism>
<evidence type="ECO:0000313" key="1">
    <source>
        <dbReference type="EMBL" id="NIJ03479.1"/>
    </source>
</evidence>
<comment type="caution">
    <text evidence="1">The sequence shown here is derived from an EMBL/GenBank/DDBJ whole genome shotgun (WGS) entry which is preliminary data.</text>
</comment>
<proteinExistence type="predicted"/>